<gene>
    <name evidence="1" type="ORF">JEU22_14545</name>
</gene>
<reference evidence="1" key="1">
    <citation type="submission" date="2020-12" db="EMBL/GenBank/DDBJ databases">
        <title>Enhanced detection system for hospital associated transmission using whole genome sequencing surveillance.</title>
        <authorList>
            <person name="Harrison L.H."/>
            <person name="Van Tyne D."/>
            <person name="Marsh J.W."/>
            <person name="Griffith M.P."/>
            <person name="Snyder D.J."/>
            <person name="Cooper V.S."/>
            <person name="Mustapha M."/>
        </authorList>
    </citation>
    <scope>NUCLEOTIDE SEQUENCE</scope>
    <source>
        <strain evidence="1">PSB00042</strain>
    </source>
</reference>
<proteinExistence type="predicted"/>
<comment type="caution">
    <text evidence="1">The sequence shown here is derived from an EMBL/GenBank/DDBJ whole genome shotgun (WGS) entry which is preliminary data.</text>
</comment>
<protein>
    <submittedName>
        <fullName evidence="1">Uncharacterized protein</fullName>
    </submittedName>
</protein>
<name>A0A8I1EGK8_PSEPU</name>
<dbReference type="EMBL" id="JAEHTE010000015">
    <property type="protein sequence ID" value="MBI6885131.1"/>
    <property type="molecule type" value="Genomic_DNA"/>
</dbReference>
<dbReference type="RefSeq" id="WP_198747534.1">
    <property type="nucleotide sequence ID" value="NZ_JAEHTE010000015.1"/>
</dbReference>
<evidence type="ECO:0000313" key="2">
    <source>
        <dbReference type="Proteomes" id="UP000637061"/>
    </source>
</evidence>
<accession>A0A8I1EGK8</accession>
<sequence>MLKRKEDYDKTILVINNHYSPGSKTEVDYLVLRVKEYKAKEMPQSFETTEPKRIKKTSMNKPISLNPHLPMFEIYCLPEDKDAAIKLLVDALRQDLQKKMGILQRQMDQINNRQEVMNLDEFFEFVSSAGKIHKS</sequence>
<organism evidence="1 2">
    <name type="scientific">Pseudomonas putida</name>
    <name type="common">Arthrobacter siderocapsulatus</name>
    <dbReference type="NCBI Taxonomy" id="303"/>
    <lineage>
        <taxon>Bacteria</taxon>
        <taxon>Pseudomonadati</taxon>
        <taxon>Pseudomonadota</taxon>
        <taxon>Gammaproteobacteria</taxon>
        <taxon>Pseudomonadales</taxon>
        <taxon>Pseudomonadaceae</taxon>
        <taxon>Pseudomonas</taxon>
    </lineage>
</organism>
<dbReference type="AlphaFoldDB" id="A0A8I1EGK8"/>
<evidence type="ECO:0000313" key="1">
    <source>
        <dbReference type="EMBL" id="MBI6885131.1"/>
    </source>
</evidence>
<dbReference type="Proteomes" id="UP000637061">
    <property type="component" value="Unassembled WGS sequence"/>
</dbReference>